<evidence type="ECO:0000259" key="2">
    <source>
        <dbReference type="Pfam" id="PF02517"/>
    </source>
</evidence>
<dbReference type="EMBL" id="JACRTG010000034">
    <property type="protein sequence ID" value="MBC8589381.1"/>
    <property type="molecule type" value="Genomic_DNA"/>
</dbReference>
<evidence type="ECO:0000313" key="3">
    <source>
        <dbReference type="EMBL" id="MBC8589381.1"/>
    </source>
</evidence>
<proteinExistence type="predicted"/>
<dbReference type="Pfam" id="PF02517">
    <property type="entry name" value="Rce1-like"/>
    <property type="match status" value="1"/>
</dbReference>
<dbReference type="Proteomes" id="UP000601171">
    <property type="component" value="Unassembled WGS sequence"/>
</dbReference>
<keyword evidence="3" id="KW-0482">Metalloprotease</keyword>
<keyword evidence="4" id="KW-1185">Reference proteome</keyword>
<dbReference type="RefSeq" id="WP_262430850.1">
    <property type="nucleotide sequence ID" value="NZ_JACRTG010000034.1"/>
</dbReference>
<feature type="transmembrane region" description="Helical" evidence="1">
    <location>
        <begin position="121"/>
        <end position="140"/>
    </location>
</feature>
<keyword evidence="3" id="KW-0378">Hydrolase</keyword>
<comment type="caution">
    <text evidence="3">The sequence shown here is derived from an EMBL/GenBank/DDBJ whole genome shotgun (WGS) entry which is preliminary data.</text>
</comment>
<dbReference type="AlphaFoldDB" id="A0A926ILB1"/>
<dbReference type="GO" id="GO:0004175">
    <property type="term" value="F:endopeptidase activity"/>
    <property type="evidence" value="ECO:0007669"/>
    <property type="project" value="UniProtKB-ARBA"/>
</dbReference>
<feature type="transmembrane region" description="Helical" evidence="1">
    <location>
        <begin position="237"/>
        <end position="259"/>
    </location>
</feature>
<feature type="transmembrane region" description="Helical" evidence="1">
    <location>
        <begin position="76"/>
        <end position="101"/>
    </location>
</feature>
<dbReference type="PANTHER" id="PTHR43592">
    <property type="entry name" value="CAAX AMINO TERMINAL PROTEASE"/>
    <property type="match status" value="1"/>
</dbReference>
<feature type="transmembrane region" description="Helical" evidence="1">
    <location>
        <begin position="35"/>
        <end position="55"/>
    </location>
</feature>
<evidence type="ECO:0000256" key="1">
    <source>
        <dbReference type="SAM" id="Phobius"/>
    </source>
</evidence>
<feature type="transmembrane region" description="Helical" evidence="1">
    <location>
        <begin position="194"/>
        <end position="216"/>
    </location>
</feature>
<sequence>MEKLERPNIFEINLLYLILGLLLLFGGYFVQSKEIYSGMLITEFIIILLPNISYLKFKGYSIKDVLRFNKISLKQIAFIILIIVFAYPIAVFLNFIAMTILGNFTDASPTSVPIPTSNGEFLLGLFVIAAAPGICEEIMFRGTMMLGYDKMGYKKSIIITSILFGIFHFNAMNLLAPIFLGMILGLLVHKTNSILSTMLAHFLNNAIALSIGFFLTKYMNNLQFISIIPEISEQMEILLSFIFFGSLALVSTVIIIFLFKHMPESEPKELIYELELDRDILEINNGFNSIKYVPLLIVFIIFIFMNFIILI</sequence>
<organism evidence="3 4">
    <name type="scientific">Paratissierella segnis</name>
    <dbReference type="NCBI Taxonomy" id="2763679"/>
    <lineage>
        <taxon>Bacteria</taxon>
        <taxon>Bacillati</taxon>
        <taxon>Bacillota</taxon>
        <taxon>Tissierellia</taxon>
        <taxon>Tissierellales</taxon>
        <taxon>Tissierellaceae</taxon>
        <taxon>Paratissierella</taxon>
    </lineage>
</organism>
<accession>A0A926ILB1</accession>
<keyword evidence="1" id="KW-1133">Transmembrane helix</keyword>
<protein>
    <submittedName>
        <fullName evidence="3">CPBP family intramembrane metalloprotease</fullName>
    </submittedName>
</protein>
<feature type="domain" description="CAAX prenyl protease 2/Lysostaphin resistance protein A-like" evidence="2">
    <location>
        <begin position="120"/>
        <end position="207"/>
    </location>
</feature>
<dbReference type="GO" id="GO:0008237">
    <property type="term" value="F:metallopeptidase activity"/>
    <property type="evidence" value="ECO:0007669"/>
    <property type="project" value="UniProtKB-KW"/>
</dbReference>
<keyword evidence="1" id="KW-0812">Transmembrane</keyword>
<gene>
    <name evidence="3" type="ORF">H8707_14290</name>
</gene>
<feature type="transmembrane region" description="Helical" evidence="1">
    <location>
        <begin position="292"/>
        <end position="310"/>
    </location>
</feature>
<feature type="transmembrane region" description="Helical" evidence="1">
    <location>
        <begin position="161"/>
        <end position="188"/>
    </location>
</feature>
<feature type="transmembrane region" description="Helical" evidence="1">
    <location>
        <begin position="12"/>
        <end position="29"/>
    </location>
</feature>
<keyword evidence="3" id="KW-0645">Protease</keyword>
<evidence type="ECO:0000313" key="4">
    <source>
        <dbReference type="Proteomes" id="UP000601171"/>
    </source>
</evidence>
<keyword evidence="1" id="KW-0472">Membrane</keyword>
<dbReference type="PANTHER" id="PTHR43592:SF15">
    <property type="entry name" value="CAAX AMINO TERMINAL PROTEASE FAMILY PROTEIN"/>
    <property type="match status" value="1"/>
</dbReference>
<dbReference type="InterPro" id="IPR003675">
    <property type="entry name" value="Rce1/LyrA-like_dom"/>
</dbReference>
<dbReference type="GO" id="GO:0080120">
    <property type="term" value="P:CAAX-box protein maturation"/>
    <property type="evidence" value="ECO:0007669"/>
    <property type="project" value="UniProtKB-ARBA"/>
</dbReference>
<name>A0A926ILB1_9FIRM</name>
<reference evidence="3" key="1">
    <citation type="submission" date="2020-08" db="EMBL/GenBank/DDBJ databases">
        <title>Genome public.</title>
        <authorList>
            <person name="Liu C."/>
            <person name="Sun Q."/>
        </authorList>
    </citation>
    <scope>NUCLEOTIDE SEQUENCE</scope>
    <source>
        <strain evidence="3">BX21</strain>
    </source>
</reference>